<reference evidence="2" key="1">
    <citation type="submission" date="2023-10" db="EMBL/GenBank/DDBJ databases">
        <authorList>
            <person name="Chen Y."/>
            <person name="Shah S."/>
            <person name="Dougan E. K."/>
            <person name="Thang M."/>
            <person name="Chan C."/>
        </authorList>
    </citation>
    <scope>NUCLEOTIDE SEQUENCE [LARGE SCALE GENOMIC DNA]</scope>
</reference>
<keyword evidence="3" id="KW-1185">Reference proteome</keyword>
<evidence type="ECO:0000313" key="3">
    <source>
        <dbReference type="Proteomes" id="UP001189429"/>
    </source>
</evidence>
<gene>
    <name evidence="2" type="ORF">PCOR1329_LOCUS7368</name>
</gene>
<evidence type="ECO:0000313" key="2">
    <source>
        <dbReference type="EMBL" id="CAK0798685.1"/>
    </source>
</evidence>
<evidence type="ECO:0000256" key="1">
    <source>
        <dbReference type="SAM" id="MobiDB-lite"/>
    </source>
</evidence>
<dbReference type="EMBL" id="CAUYUJ010001998">
    <property type="protein sequence ID" value="CAK0798685.1"/>
    <property type="molecule type" value="Genomic_DNA"/>
</dbReference>
<accession>A0ABN9Q2V7</accession>
<feature type="compositionally biased region" description="Acidic residues" evidence="1">
    <location>
        <begin position="90"/>
        <end position="101"/>
    </location>
</feature>
<feature type="compositionally biased region" description="Basic and acidic residues" evidence="1">
    <location>
        <begin position="78"/>
        <end position="89"/>
    </location>
</feature>
<proteinExistence type="predicted"/>
<feature type="region of interest" description="Disordered" evidence="1">
    <location>
        <begin position="53"/>
        <end position="101"/>
    </location>
</feature>
<protein>
    <submittedName>
        <fullName evidence="2">Uncharacterized protein</fullName>
    </submittedName>
</protein>
<organism evidence="2 3">
    <name type="scientific">Prorocentrum cordatum</name>
    <dbReference type="NCBI Taxonomy" id="2364126"/>
    <lineage>
        <taxon>Eukaryota</taxon>
        <taxon>Sar</taxon>
        <taxon>Alveolata</taxon>
        <taxon>Dinophyceae</taxon>
        <taxon>Prorocentrales</taxon>
        <taxon>Prorocentraceae</taxon>
        <taxon>Prorocentrum</taxon>
    </lineage>
</organism>
<dbReference type="Proteomes" id="UP001189429">
    <property type="component" value="Unassembled WGS sequence"/>
</dbReference>
<sequence>MLVVRRQPGHPTSHAAAHLCCRERSSLRLSVVWEKQPLLSFPWCPERRRPPLAGEASARQRQSASRVLGVRGRGGRRSRAEAGQERAPEGEEGAETCEEGGEAAGKGCEEAAKTAKEARQFVQDESAVPHRRLELLGAAGVKERWGEVKWKGEGDFLVPFLLRQLEQERMSLLLPLSGARRLLAFGMPKCHASYIVVTNCVWA</sequence>
<name>A0ABN9Q2V7_9DINO</name>
<comment type="caution">
    <text evidence="2">The sequence shown here is derived from an EMBL/GenBank/DDBJ whole genome shotgun (WGS) entry which is preliminary data.</text>
</comment>